<gene>
    <name evidence="1" type="ORF">GCM10025867_39760</name>
</gene>
<evidence type="ECO:0000313" key="1">
    <source>
        <dbReference type="EMBL" id="BDZ51735.1"/>
    </source>
</evidence>
<name>A0ABN6Y714_9MICO</name>
<accession>A0ABN6Y714</accession>
<protein>
    <submittedName>
        <fullName evidence="1">Uncharacterized protein</fullName>
    </submittedName>
</protein>
<organism evidence="1 2">
    <name type="scientific">Frondihabitans sucicola</name>
    <dbReference type="NCBI Taxonomy" id="1268041"/>
    <lineage>
        <taxon>Bacteria</taxon>
        <taxon>Bacillati</taxon>
        <taxon>Actinomycetota</taxon>
        <taxon>Actinomycetes</taxon>
        <taxon>Micrococcales</taxon>
        <taxon>Microbacteriaceae</taxon>
        <taxon>Frondihabitans</taxon>
    </lineage>
</organism>
<keyword evidence="2" id="KW-1185">Reference proteome</keyword>
<dbReference type="RefSeq" id="WP_286344431.1">
    <property type="nucleotide sequence ID" value="NZ_AP027732.1"/>
</dbReference>
<proteinExistence type="predicted"/>
<reference evidence="2" key="1">
    <citation type="journal article" date="2019" name="Int. J. Syst. Evol. Microbiol.">
        <title>The Global Catalogue of Microorganisms (GCM) 10K type strain sequencing project: providing services to taxonomists for standard genome sequencing and annotation.</title>
        <authorList>
            <consortium name="The Broad Institute Genomics Platform"/>
            <consortium name="The Broad Institute Genome Sequencing Center for Infectious Disease"/>
            <person name="Wu L."/>
            <person name="Ma J."/>
        </authorList>
    </citation>
    <scope>NUCLEOTIDE SEQUENCE [LARGE SCALE GENOMIC DNA]</scope>
    <source>
        <strain evidence="2">NBRC 108728</strain>
    </source>
</reference>
<dbReference type="Proteomes" id="UP001321486">
    <property type="component" value="Chromosome"/>
</dbReference>
<dbReference type="EMBL" id="AP027732">
    <property type="protein sequence ID" value="BDZ51735.1"/>
    <property type="molecule type" value="Genomic_DNA"/>
</dbReference>
<sequence>MVAASIDAEVFEALEDLADRSDGAVRVVSFREFEDGDEVPVQTKRLV</sequence>
<evidence type="ECO:0000313" key="2">
    <source>
        <dbReference type="Proteomes" id="UP001321486"/>
    </source>
</evidence>